<evidence type="ECO:0000256" key="1">
    <source>
        <dbReference type="ARBA" id="ARBA00009913"/>
    </source>
</evidence>
<proteinExistence type="inferred from homology"/>
<name>A0A499SAI1_STAAU</name>
<feature type="active site" description="O-(5'-phospho-DNA)-serine intermediate" evidence="5 6">
    <location>
        <position position="26"/>
    </location>
</feature>
<dbReference type="FunFam" id="3.40.50.1390:FF:000001">
    <property type="entry name" value="DNA recombinase"/>
    <property type="match status" value="1"/>
</dbReference>
<evidence type="ECO:0000313" key="8">
    <source>
        <dbReference type="EMBL" id="AYK27873.1"/>
    </source>
</evidence>
<keyword evidence="8" id="KW-0614">Plasmid</keyword>
<geneLocation type="plasmid" evidence="8">
    <name>pPH2</name>
</geneLocation>
<gene>
    <name evidence="8" type="ORF">BJL73_p00060</name>
</gene>
<evidence type="ECO:0000256" key="2">
    <source>
        <dbReference type="ARBA" id="ARBA00022908"/>
    </source>
</evidence>
<dbReference type="Gene3D" id="1.10.10.60">
    <property type="entry name" value="Homeodomain-like"/>
    <property type="match status" value="1"/>
</dbReference>
<comment type="similarity">
    <text evidence="1">Belongs to the site-specific recombinase resolvase family.</text>
</comment>
<dbReference type="SMART" id="SM00857">
    <property type="entry name" value="Resolvase"/>
    <property type="match status" value="1"/>
</dbReference>
<dbReference type="GO" id="GO:0003677">
    <property type="term" value="F:DNA binding"/>
    <property type="evidence" value="ECO:0007669"/>
    <property type="project" value="UniProtKB-KW"/>
</dbReference>
<evidence type="ECO:0000256" key="6">
    <source>
        <dbReference type="PROSITE-ProRule" id="PRU10137"/>
    </source>
</evidence>
<dbReference type="InterPro" id="IPR006119">
    <property type="entry name" value="Resolv_N"/>
</dbReference>
<dbReference type="PROSITE" id="PS00398">
    <property type="entry name" value="RECOMBINASES_2"/>
    <property type="match status" value="1"/>
</dbReference>
<dbReference type="PROSITE" id="PS00397">
    <property type="entry name" value="RECOMBINASES_1"/>
    <property type="match status" value="1"/>
</dbReference>
<organism evidence="8">
    <name type="scientific">Staphylococcus aureus</name>
    <dbReference type="NCBI Taxonomy" id="1280"/>
    <lineage>
        <taxon>Bacteria</taxon>
        <taxon>Bacillati</taxon>
        <taxon>Bacillota</taxon>
        <taxon>Bacilli</taxon>
        <taxon>Bacillales</taxon>
        <taxon>Staphylococcaceae</taxon>
        <taxon>Staphylococcus</taxon>
    </lineage>
</organism>
<dbReference type="PANTHER" id="PTHR30461:SF2">
    <property type="entry name" value="SERINE RECOMBINASE PINE-RELATED"/>
    <property type="match status" value="1"/>
</dbReference>
<dbReference type="GO" id="GO:0000150">
    <property type="term" value="F:DNA strand exchange activity"/>
    <property type="evidence" value="ECO:0007669"/>
    <property type="project" value="InterPro"/>
</dbReference>
<keyword evidence="4" id="KW-0233">DNA recombination</keyword>
<reference evidence="8" key="1">
    <citation type="journal article" date="2019" name="Front. Microbiol.">
        <title>Prevalence of Antibiotic and Heavy Metal Resistance Determinants and Virulence-Related Genetic Elements in Plasmids of Staphylococcus aureus.</title>
        <authorList>
            <person name="Bukowski M."/>
            <person name="Piwowarczyk R."/>
            <person name="Madry A."/>
            <person name="Zagorski-Przybylo R."/>
            <person name="Hydzik M."/>
            <person name="Wladyka B."/>
        </authorList>
    </citation>
    <scope>NUCLEOTIDE SEQUENCE</scope>
    <source>
        <strain evidence="8">Ph2</strain>
        <plasmid evidence="8">pPH2</plasmid>
    </source>
</reference>
<evidence type="ECO:0000256" key="4">
    <source>
        <dbReference type="ARBA" id="ARBA00023172"/>
    </source>
</evidence>
<sequence length="199" mass="22738">MSLVSTHKTIKRGGIQMAKIGYARVSTQDQSLDGQIDTLEEYGCERIFSEKASGRKTKRTELDKCLDYLREGDILVIYKLDRLGRTTKQLIELSQWLDDNSIDLHIIDMNVSTKDAMGKMFFTMMSAFAELEANLLSERTKKGLEAARARGRKGGRPSLPDHKKREIKFLYDEQKHTGEEIAKQTGVSRSTVYRIIKMK</sequence>
<protein>
    <submittedName>
        <fullName evidence="8">DNA invertase</fullName>
    </submittedName>
</protein>
<evidence type="ECO:0000256" key="3">
    <source>
        <dbReference type="ARBA" id="ARBA00023125"/>
    </source>
</evidence>
<evidence type="ECO:0000259" key="7">
    <source>
        <dbReference type="PROSITE" id="PS51736"/>
    </source>
</evidence>
<dbReference type="PANTHER" id="PTHR30461">
    <property type="entry name" value="DNA-INVERTASE FROM LAMBDOID PROPHAGE"/>
    <property type="match status" value="1"/>
</dbReference>
<keyword evidence="3" id="KW-0238">DNA-binding</keyword>
<dbReference type="PROSITE" id="PS51736">
    <property type="entry name" value="RECOMBINASES_3"/>
    <property type="match status" value="1"/>
</dbReference>
<dbReference type="InterPro" id="IPR006118">
    <property type="entry name" value="Recombinase_CS"/>
</dbReference>
<dbReference type="SUPFAM" id="SSF53041">
    <property type="entry name" value="Resolvase-like"/>
    <property type="match status" value="1"/>
</dbReference>
<dbReference type="InterPro" id="IPR050639">
    <property type="entry name" value="SSR_resolvase"/>
</dbReference>
<dbReference type="AlphaFoldDB" id="A0A499SAI1"/>
<dbReference type="Gene3D" id="3.40.50.1390">
    <property type="entry name" value="Resolvase, N-terminal catalytic domain"/>
    <property type="match status" value="1"/>
</dbReference>
<dbReference type="InterPro" id="IPR006120">
    <property type="entry name" value="Resolvase_HTH_dom"/>
</dbReference>
<evidence type="ECO:0000256" key="5">
    <source>
        <dbReference type="PIRSR" id="PIRSR606118-50"/>
    </source>
</evidence>
<feature type="domain" description="Resolvase/invertase-type recombinase catalytic" evidence="7">
    <location>
        <begin position="18"/>
        <end position="151"/>
    </location>
</feature>
<dbReference type="Pfam" id="PF02796">
    <property type="entry name" value="HTH_7"/>
    <property type="match status" value="1"/>
</dbReference>
<dbReference type="GO" id="GO:0015074">
    <property type="term" value="P:DNA integration"/>
    <property type="evidence" value="ECO:0007669"/>
    <property type="project" value="UniProtKB-KW"/>
</dbReference>
<accession>A0A499SAI1</accession>
<dbReference type="InterPro" id="IPR036162">
    <property type="entry name" value="Resolvase-like_N_sf"/>
</dbReference>
<dbReference type="EMBL" id="MH785233">
    <property type="protein sequence ID" value="AYK27873.1"/>
    <property type="molecule type" value="Genomic_DNA"/>
</dbReference>
<dbReference type="CDD" id="cd03768">
    <property type="entry name" value="SR_ResInv"/>
    <property type="match status" value="1"/>
</dbReference>
<keyword evidence="2" id="KW-0229">DNA integration</keyword>
<dbReference type="Pfam" id="PF00239">
    <property type="entry name" value="Resolvase"/>
    <property type="match status" value="1"/>
</dbReference>